<accession>A0A1H4CQG7</accession>
<organism evidence="1 2">
    <name type="scientific">Lonsdalea quercina</name>
    <dbReference type="NCBI Taxonomy" id="71657"/>
    <lineage>
        <taxon>Bacteria</taxon>
        <taxon>Pseudomonadati</taxon>
        <taxon>Pseudomonadota</taxon>
        <taxon>Gammaproteobacteria</taxon>
        <taxon>Enterobacterales</taxon>
        <taxon>Pectobacteriaceae</taxon>
        <taxon>Lonsdalea</taxon>
    </lineage>
</organism>
<dbReference type="EMBL" id="FNQS01000006">
    <property type="protein sequence ID" value="SEA62604.1"/>
    <property type="molecule type" value="Genomic_DNA"/>
</dbReference>
<dbReference type="GeneID" id="97764947"/>
<keyword evidence="2" id="KW-1185">Reference proteome</keyword>
<dbReference type="Pfam" id="PF13289">
    <property type="entry name" value="SIR2_2"/>
    <property type="match status" value="1"/>
</dbReference>
<sequence>MISLFLGAGFSKWAFDLPLVSQLFDFNISYLTASEEKKLHLIKEDWSAWIQKNPEATYENFVYWCVNKSSHRRSRVVWYVNRRLTEPFITRIRGGYSAAMFDEKIVKKNQRIVFLRNLFTELEGVGLKNIITCNYDNIVEYTLGCSGFNYGIKNEILVGRGRNPQFPWQNSDVRVTGEILLAKLHGSLSWDKYNKYTSGKPGRTGKSLIVPPAPEKEPPLELLDVWSFARNALANSKVLIVFGFSFNAYDNALLNLLRENGSNLKKVILIDPFPKVDEAKFLWPSASIEIINPLNDIVFTEKWFEIL</sequence>
<dbReference type="Proteomes" id="UP000187280">
    <property type="component" value="Unassembled WGS sequence"/>
</dbReference>
<proteinExistence type="predicted"/>
<gene>
    <name evidence="1" type="ORF">SAMN02982996_02074</name>
</gene>
<evidence type="ECO:0000313" key="1">
    <source>
        <dbReference type="EMBL" id="SEA62604.1"/>
    </source>
</evidence>
<name>A0A1H4CQG7_9GAMM</name>
<evidence type="ECO:0000313" key="2">
    <source>
        <dbReference type="Proteomes" id="UP000187280"/>
    </source>
</evidence>
<reference evidence="1 2" key="1">
    <citation type="submission" date="2016-10" db="EMBL/GenBank/DDBJ databases">
        <authorList>
            <person name="de Groot N.N."/>
        </authorList>
    </citation>
    <scope>NUCLEOTIDE SEQUENCE [LARGE SCALE GENOMIC DNA]</scope>
    <source>
        <strain evidence="1 2">ATCC 29281</strain>
    </source>
</reference>
<protein>
    <submittedName>
        <fullName evidence="1">SIR2-like domain-containing protein</fullName>
    </submittedName>
</protein>
<dbReference type="RefSeq" id="WP_051625584.1">
    <property type="nucleotide sequence ID" value="NZ_FNQS01000006.1"/>
</dbReference>
<dbReference type="AlphaFoldDB" id="A0A1H4CQG7"/>